<protein>
    <submittedName>
        <fullName evidence="1">Uncharacterized protein</fullName>
    </submittedName>
</protein>
<gene>
    <name evidence="1" type="ORF">MNBD_BACTEROID03-2545</name>
</gene>
<accession>A0A3B0TVU9</accession>
<proteinExistence type="predicted"/>
<feature type="non-terminal residue" evidence="1">
    <location>
        <position position="62"/>
    </location>
</feature>
<reference evidence="1" key="1">
    <citation type="submission" date="2018-06" db="EMBL/GenBank/DDBJ databases">
        <authorList>
            <person name="Zhirakovskaya E."/>
        </authorList>
    </citation>
    <scope>NUCLEOTIDE SEQUENCE</scope>
</reference>
<evidence type="ECO:0000313" key="1">
    <source>
        <dbReference type="EMBL" id="VAW11216.1"/>
    </source>
</evidence>
<organism evidence="1">
    <name type="scientific">hydrothermal vent metagenome</name>
    <dbReference type="NCBI Taxonomy" id="652676"/>
    <lineage>
        <taxon>unclassified sequences</taxon>
        <taxon>metagenomes</taxon>
        <taxon>ecological metagenomes</taxon>
    </lineage>
</organism>
<name>A0A3B0TVU9_9ZZZZ</name>
<dbReference type="AlphaFoldDB" id="A0A3B0TVU9"/>
<sequence length="62" mass="7364">MQLKDPQTYFSVITLGKKLTVADERQIWNDIILNQEKILKEKRIKHRNFGDYSKHNCGDKNC</sequence>
<dbReference type="EMBL" id="UOEL01000055">
    <property type="protein sequence ID" value="VAW11216.1"/>
    <property type="molecule type" value="Genomic_DNA"/>
</dbReference>